<evidence type="ECO:0000313" key="10">
    <source>
        <dbReference type="Proteomes" id="UP000823964"/>
    </source>
</evidence>
<proteinExistence type="inferred from homology"/>
<comment type="caution">
    <text evidence="9">The sequence shown here is derived from an EMBL/GenBank/DDBJ whole genome shotgun (WGS) entry which is preliminary data.</text>
</comment>
<gene>
    <name evidence="9" type="ORF">H9862_06215</name>
</gene>
<dbReference type="Pfam" id="PF21252">
    <property type="entry name" value="Glyco_hydro_109_C"/>
    <property type="match status" value="1"/>
</dbReference>
<evidence type="ECO:0000256" key="2">
    <source>
        <dbReference type="ARBA" id="ARBA00009329"/>
    </source>
</evidence>
<dbReference type="InterPro" id="IPR049303">
    <property type="entry name" value="Glyco_hydro_109_C"/>
</dbReference>
<dbReference type="InterPro" id="IPR036291">
    <property type="entry name" value="NAD(P)-bd_dom_sf"/>
</dbReference>
<feature type="signal peptide" evidence="6">
    <location>
        <begin position="1"/>
        <end position="21"/>
    </location>
</feature>
<feature type="chain" id="PRO_5038461738" evidence="6">
    <location>
        <begin position="22"/>
        <end position="492"/>
    </location>
</feature>
<dbReference type="PANTHER" id="PTHR43818">
    <property type="entry name" value="BCDNA.GH03377"/>
    <property type="match status" value="1"/>
</dbReference>
<keyword evidence="6" id="KW-0732">Signal</keyword>
<protein>
    <submittedName>
        <fullName evidence="9">Gfo/Idh/MocA family oxidoreductase</fullName>
    </submittedName>
</protein>
<dbReference type="EMBL" id="DXFQ01000111">
    <property type="protein sequence ID" value="HIX20179.1"/>
    <property type="molecule type" value="Genomic_DNA"/>
</dbReference>
<dbReference type="InterPro" id="IPR050463">
    <property type="entry name" value="Gfo/Idh/MocA_oxidrdct_glycsds"/>
</dbReference>
<evidence type="ECO:0000259" key="8">
    <source>
        <dbReference type="Pfam" id="PF21252"/>
    </source>
</evidence>
<keyword evidence="5" id="KW-0326">Glycosidase</keyword>
<organism evidence="9 10">
    <name type="scientific">Candidatus Akkermansia intestinigallinarum</name>
    <dbReference type="NCBI Taxonomy" id="2838431"/>
    <lineage>
        <taxon>Bacteria</taxon>
        <taxon>Pseudomonadati</taxon>
        <taxon>Verrucomicrobiota</taxon>
        <taxon>Verrucomicrobiia</taxon>
        <taxon>Verrucomicrobiales</taxon>
        <taxon>Akkermansiaceae</taxon>
        <taxon>Akkermansia</taxon>
    </lineage>
</organism>
<dbReference type="Pfam" id="PF01408">
    <property type="entry name" value="GFO_IDH_MocA"/>
    <property type="match status" value="1"/>
</dbReference>
<reference evidence="9" key="1">
    <citation type="journal article" date="2021" name="PeerJ">
        <title>Extensive microbial diversity within the chicken gut microbiome revealed by metagenomics and culture.</title>
        <authorList>
            <person name="Gilroy R."/>
            <person name="Ravi A."/>
            <person name="Getino M."/>
            <person name="Pursley I."/>
            <person name="Horton D.L."/>
            <person name="Alikhan N.F."/>
            <person name="Baker D."/>
            <person name="Gharbi K."/>
            <person name="Hall N."/>
            <person name="Watson M."/>
            <person name="Adriaenssens E.M."/>
            <person name="Foster-Nyarko E."/>
            <person name="Jarju S."/>
            <person name="Secka A."/>
            <person name="Antonio M."/>
            <person name="Oren A."/>
            <person name="Chaudhuri R.R."/>
            <person name="La Ragione R."/>
            <person name="Hildebrand F."/>
            <person name="Pallen M.J."/>
        </authorList>
    </citation>
    <scope>NUCLEOTIDE SEQUENCE</scope>
    <source>
        <strain evidence="9">14975</strain>
    </source>
</reference>
<keyword evidence="3" id="KW-0378">Hydrolase</keyword>
<evidence type="ECO:0000256" key="4">
    <source>
        <dbReference type="ARBA" id="ARBA00023027"/>
    </source>
</evidence>
<dbReference type="PANTHER" id="PTHR43818:SF1">
    <property type="entry name" value="GLYCOSYL HYDROLASE FAMILY 109 PROTEIN"/>
    <property type="match status" value="1"/>
</dbReference>
<comment type="similarity">
    <text evidence="2">Belongs to the Gfo/Idh/MocA family. Glycosyl hydrolase 109 subfamily.</text>
</comment>
<keyword evidence="4" id="KW-0520">NAD</keyword>
<dbReference type="Proteomes" id="UP000823964">
    <property type="component" value="Unassembled WGS sequence"/>
</dbReference>
<dbReference type="Gene3D" id="3.30.360.10">
    <property type="entry name" value="Dihydrodipicolinate Reductase, domain 2"/>
    <property type="match status" value="1"/>
</dbReference>
<feature type="domain" description="Glycosyl hydrolase 109 C-terminal" evidence="8">
    <location>
        <begin position="202"/>
        <end position="355"/>
    </location>
</feature>
<dbReference type="AlphaFoldDB" id="A0A9D2AH70"/>
<evidence type="ECO:0000256" key="5">
    <source>
        <dbReference type="ARBA" id="ARBA00023295"/>
    </source>
</evidence>
<reference evidence="9" key="2">
    <citation type="submission" date="2021-04" db="EMBL/GenBank/DDBJ databases">
        <authorList>
            <person name="Gilroy R."/>
        </authorList>
    </citation>
    <scope>NUCLEOTIDE SEQUENCE</scope>
    <source>
        <strain evidence="9">14975</strain>
    </source>
</reference>
<accession>A0A9D2AH70</accession>
<evidence type="ECO:0000256" key="1">
    <source>
        <dbReference type="ARBA" id="ARBA00001911"/>
    </source>
</evidence>
<evidence type="ECO:0000256" key="3">
    <source>
        <dbReference type="ARBA" id="ARBA00022801"/>
    </source>
</evidence>
<dbReference type="InterPro" id="IPR000683">
    <property type="entry name" value="Gfo/Idh/MocA-like_OxRdtase_N"/>
</dbReference>
<name>A0A9D2AH70_9BACT</name>
<evidence type="ECO:0000256" key="6">
    <source>
        <dbReference type="SAM" id="SignalP"/>
    </source>
</evidence>
<evidence type="ECO:0000313" key="9">
    <source>
        <dbReference type="EMBL" id="HIX20179.1"/>
    </source>
</evidence>
<sequence>MIKHIVMGLVSATALTTVSLAQDALKEATLTHQKNISVANTAAVPPRPAGSIYMGGFRAPAIECVRVAVIGLGERGLPQTEHFAAIPNCEVVGVCDIYSDATDEAADFIESKTGKRPKEYHGDPKAYLKMLRELRPDAVIINTPWETHAQMAIDAMENGAHAFVEVPLALTLEDLWRVVDTSERTKRHCMMLENVNYGRDELMFLNMVRQGLIGELLHGEAAYIHELRMQMKSEDRGCGSWRTYHYAGRNGNLYPTHGLGPVAQYMNIARTDDTFDRIVSFGSPALGRAAYAKKNFPEDHKWNQMEYRCADISTSIIKTKAGRTILVQWDETSPRPYDRKNLIQGTEGTLAGFPTRVAGERIGYSAIESKAAEEGQPGGKEIADLGGYHRWYEGKEAVAELYRQYDHPLYKRLGEAAEKNGGHGGMDYIMLYRVIECLHKGEPMDQNVYEGALWSAVGPLSEKSVNEGGAPQVFPDFTRGDWKTTAPLPIVE</sequence>
<dbReference type="GO" id="GO:0000166">
    <property type="term" value="F:nucleotide binding"/>
    <property type="evidence" value="ECO:0007669"/>
    <property type="project" value="InterPro"/>
</dbReference>
<evidence type="ECO:0000259" key="7">
    <source>
        <dbReference type="Pfam" id="PF01408"/>
    </source>
</evidence>
<dbReference type="SUPFAM" id="SSF51735">
    <property type="entry name" value="NAD(P)-binding Rossmann-fold domains"/>
    <property type="match status" value="1"/>
</dbReference>
<comment type="cofactor">
    <cofactor evidence="1">
        <name>NAD(+)</name>
        <dbReference type="ChEBI" id="CHEBI:57540"/>
    </cofactor>
</comment>
<dbReference type="Gene3D" id="3.40.50.720">
    <property type="entry name" value="NAD(P)-binding Rossmann-like Domain"/>
    <property type="match status" value="1"/>
</dbReference>
<feature type="domain" description="Gfo/Idh/MocA-like oxidoreductase N-terminal" evidence="7">
    <location>
        <begin position="65"/>
        <end position="191"/>
    </location>
</feature>
<dbReference type="GO" id="GO:0016798">
    <property type="term" value="F:hydrolase activity, acting on glycosyl bonds"/>
    <property type="evidence" value="ECO:0007669"/>
    <property type="project" value="UniProtKB-KW"/>
</dbReference>